<protein>
    <recommendedName>
        <fullName evidence="2">DUF6286 domain-containing protein</fullName>
    </recommendedName>
</protein>
<evidence type="ECO:0000259" key="2">
    <source>
        <dbReference type="Pfam" id="PF19803"/>
    </source>
</evidence>
<dbReference type="RefSeq" id="WP_036538856.1">
    <property type="nucleotide sequence ID" value="NZ_JADLQM010000003.1"/>
</dbReference>
<dbReference type="OrthoDB" id="4562682at2"/>
<feature type="domain" description="DUF6286" evidence="2">
    <location>
        <begin position="68"/>
        <end position="168"/>
    </location>
</feature>
<keyword evidence="1" id="KW-1133">Transmembrane helix</keyword>
<dbReference type="PROSITE" id="PS51257">
    <property type="entry name" value="PROKAR_LIPOPROTEIN"/>
    <property type="match status" value="1"/>
</dbReference>
<dbReference type="Proteomes" id="UP000290439">
    <property type="component" value="Chromosome"/>
</dbReference>
<feature type="transmembrane region" description="Helical" evidence="1">
    <location>
        <begin position="59"/>
        <end position="79"/>
    </location>
</feature>
<dbReference type="AlphaFoldDB" id="A0A4U8VZW8"/>
<sequence>MIRRPRRTWPAIVIAVVVLAACVAVTVSLVQRLTGTKEYVSYDSVAGELHGITWNELPVLIGGIVALLIGVVLLVIALLPGRAKVLPLTGPDDGIQAGVSRSGLRTLLRSSAGRVDGVTSARVKVRRDTVTVIARTDRHDNAGLADAICATVTDRVHQLGRPVKRVKAKLHAPEAGGLR</sequence>
<evidence type="ECO:0000313" key="3">
    <source>
        <dbReference type="EMBL" id="VFA99131.1"/>
    </source>
</evidence>
<feature type="transmembrane region" description="Helical" evidence="1">
    <location>
        <begin position="12"/>
        <end position="30"/>
    </location>
</feature>
<organism evidence="3 4">
    <name type="scientific">Nocardia cyriacigeorgica</name>
    <dbReference type="NCBI Taxonomy" id="135487"/>
    <lineage>
        <taxon>Bacteria</taxon>
        <taxon>Bacillati</taxon>
        <taxon>Actinomycetota</taxon>
        <taxon>Actinomycetes</taxon>
        <taxon>Mycobacteriales</taxon>
        <taxon>Nocardiaceae</taxon>
        <taxon>Nocardia</taxon>
    </lineage>
</organism>
<accession>A0A4U8VZW8</accession>
<proteinExistence type="predicted"/>
<evidence type="ECO:0000313" key="4">
    <source>
        <dbReference type="Proteomes" id="UP000290439"/>
    </source>
</evidence>
<keyword evidence="1" id="KW-0812">Transmembrane</keyword>
<evidence type="ECO:0000256" key="1">
    <source>
        <dbReference type="SAM" id="Phobius"/>
    </source>
</evidence>
<dbReference type="EMBL" id="LR215973">
    <property type="protein sequence ID" value="VFA99131.1"/>
    <property type="molecule type" value="Genomic_DNA"/>
</dbReference>
<dbReference type="InterPro" id="IPR046253">
    <property type="entry name" value="DUF6286"/>
</dbReference>
<name>A0A4U8VZW8_9NOCA</name>
<gene>
    <name evidence="3" type="ORF">NCTC10797_02911</name>
</gene>
<reference evidence="3 4" key="1">
    <citation type="submission" date="2019-02" db="EMBL/GenBank/DDBJ databases">
        <authorList>
            <consortium name="Pathogen Informatics"/>
        </authorList>
    </citation>
    <scope>NUCLEOTIDE SEQUENCE [LARGE SCALE GENOMIC DNA]</scope>
    <source>
        <strain evidence="3 4">3012STDY6756504</strain>
    </source>
</reference>
<dbReference type="Pfam" id="PF19803">
    <property type="entry name" value="DUF6286"/>
    <property type="match status" value="1"/>
</dbReference>
<keyword evidence="1" id="KW-0472">Membrane</keyword>